<reference evidence="1" key="1">
    <citation type="journal article" date="2020" name="G3 (Bethesda)">
        <title>High-Quality Assemblies for Three Invasive Social Wasps from the &lt;i&gt;Vespula&lt;/i&gt; Genus.</title>
        <authorList>
            <person name="Harrop T.W.R."/>
            <person name="Guhlin J."/>
            <person name="McLaughlin G.M."/>
            <person name="Permina E."/>
            <person name="Stockwell P."/>
            <person name="Gilligan J."/>
            <person name="Le Lec M.F."/>
            <person name="Gruber M.A.M."/>
            <person name="Quinn O."/>
            <person name="Lovegrove M."/>
            <person name="Duncan E.J."/>
            <person name="Remnant E.J."/>
            <person name="Van Eeckhoven J."/>
            <person name="Graham B."/>
            <person name="Knapp R.A."/>
            <person name="Langford K.W."/>
            <person name="Kronenberg Z."/>
            <person name="Press M.O."/>
            <person name="Eacker S.M."/>
            <person name="Wilson-Rankin E.E."/>
            <person name="Purcell J."/>
            <person name="Lester P.J."/>
            <person name="Dearden P.K."/>
        </authorList>
    </citation>
    <scope>NUCLEOTIDE SEQUENCE</scope>
    <source>
        <strain evidence="1">Volc-1</strain>
    </source>
</reference>
<evidence type="ECO:0000313" key="2">
    <source>
        <dbReference type="Proteomes" id="UP000600918"/>
    </source>
</evidence>
<organism evidence="1 2">
    <name type="scientific">Vespula pensylvanica</name>
    <name type="common">Western yellow jacket</name>
    <name type="synonym">Wasp</name>
    <dbReference type="NCBI Taxonomy" id="30213"/>
    <lineage>
        <taxon>Eukaryota</taxon>
        <taxon>Metazoa</taxon>
        <taxon>Ecdysozoa</taxon>
        <taxon>Arthropoda</taxon>
        <taxon>Hexapoda</taxon>
        <taxon>Insecta</taxon>
        <taxon>Pterygota</taxon>
        <taxon>Neoptera</taxon>
        <taxon>Endopterygota</taxon>
        <taxon>Hymenoptera</taxon>
        <taxon>Apocrita</taxon>
        <taxon>Aculeata</taxon>
        <taxon>Vespoidea</taxon>
        <taxon>Vespidae</taxon>
        <taxon>Vespinae</taxon>
        <taxon>Vespula</taxon>
    </lineage>
</organism>
<accession>A0A834UH39</accession>
<name>A0A834UH39_VESPE</name>
<dbReference type="AlphaFoldDB" id="A0A834UH39"/>
<evidence type="ECO:0000313" key="1">
    <source>
        <dbReference type="EMBL" id="KAF7439416.1"/>
    </source>
</evidence>
<keyword evidence="2" id="KW-1185">Reference proteome</keyword>
<gene>
    <name evidence="1" type="ORF">H0235_001807</name>
</gene>
<dbReference type="Proteomes" id="UP000600918">
    <property type="component" value="Unassembled WGS sequence"/>
</dbReference>
<protein>
    <submittedName>
        <fullName evidence="1">Uncharacterized protein</fullName>
    </submittedName>
</protein>
<proteinExistence type="predicted"/>
<sequence length="114" mass="12483">MPTETMTVTVTATATATVKAKATATATATSRRIKSKHHCRQIEFGQRARKSVLGRFIVMKKIRRKNPREPSRKSGPVDSDTLVLHPLPLALRHNSPTCVSCDRGGFTADSVRAL</sequence>
<dbReference type="EMBL" id="JACSDY010000001">
    <property type="protein sequence ID" value="KAF7439416.1"/>
    <property type="molecule type" value="Genomic_DNA"/>
</dbReference>
<comment type="caution">
    <text evidence="1">The sequence shown here is derived from an EMBL/GenBank/DDBJ whole genome shotgun (WGS) entry which is preliminary data.</text>
</comment>